<feature type="compositionally biased region" description="Gly residues" evidence="1">
    <location>
        <begin position="1"/>
        <end position="15"/>
    </location>
</feature>
<accession>A0A834I2G1</accession>
<dbReference type="Proteomes" id="UP000625711">
    <property type="component" value="Unassembled WGS sequence"/>
</dbReference>
<sequence length="25" mass="2488">MWVAGGGDGGKPGKGLGEEEALEWG</sequence>
<evidence type="ECO:0000256" key="1">
    <source>
        <dbReference type="SAM" id="MobiDB-lite"/>
    </source>
</evidence>
<feature type="region of interest" description="Disordered" evidence="1">
    <location>
        <begin position="1"/>
        <end position="25"/>
    </location>
</feature>
<organism evidence="2 3">
    <name type="scientific">Rhynchophorus ferrugineus</name>
    <name type="common">Red palm weevil</name>
    <name type="synonym">Curculio ferrugineus</name>
    <dbReference type="NCBI Taxonomy" id="354439"/>
    <lineage>
        <taxon>Eukaryota</taxon>
        <taxon>Metazoa</taxon>
        <taxon>Ecdysozoa</taxon>
        <taxon>Arthropoda</taxon>
        <taxon>Hexapoda</taxon>
        <taxon>Insecta</taxon>
        <taxon>Pterygota</taxon>
        <taxon>Neoptera</taxon>
        <taxon>Endopterygota</taxon>
        <taxon>Coleoptera</taxon>
        <taxon>Polyphaga</taxon>
        <taxon>Cucujiformia</taxon>
        <taxon>Curculionidae</taxon>
        <taxon>Dryophthorinae</taxon>
        <taxon>Rhynchophorus</taxon>
    </lineage>
</organism>
<keyword evidence="3" id="KW-1185">Reference proteome</keyword>
<gene>
    <name evidence="2" type="ORF">GWI33_015824</name>
</gene>
<evidence type="ECO:0000313" key="2">
    <source>
        <dbReference type="EMBL" id="KAF7271282.1"/>
    </source>
</evidence>
<evidence type="ECO:0000313" key="3">
    <source>
        <dbReference type="Proteomes" id="UP000625711"/>
    </source>
</evidence>
<dbReference type="EMBL" id="JAACXV010013984">
    <property type="protein sequence ID" value="KAF7271282.1"/>
    <property type="molecule type" value="Genomic_DNA"/>
</dbReference>
<reference evidence="2" key="1">
    <citation type="submission" date="2020-08" db="EMBL/GenBank/DDBJ databases">
        <title>Genome sequencing and assembly of the red palm weevil Rhynchophorus ferrugineus.</title>
        <authorList>
            <person name="Dias G.B."/>
            <person name="Bergman C.M."/>
            <person name="Manee M."/>
        </authorList>
    </citation>
    <scope>NUCLEOTIDE SEQUENCE</scope>
    <source>
        <strain evidence="2">AA-2017</strain>
        <tissue evidence="2">Whole larva</tissue>
    </source>
</reference>
<feature type="non-terminal residue" evidence="2">
    <location>
        <position position="25"/>
    </location>
</feature>
<comment type="caution">
    <text evidence="2">The sequence shown here is derived from an EMBL/GenBank/DDBJ whole genome shotgun (WGS) entry which is preliminary data.</text>
</comment>
<dbReference type="AlphaFoldDB" id="A0A834I2G1"/>
<name>A0A834I2G1_RHYFE</name>
<proteinExistence type="predicted"/>
<protein>
    <submittedName>
        <fullName evidence="2">Uncharacterized protein</fullName>
    </submittedName>
</protein>